<proteinExistence type="predicted"/>
<name>A0AAW1J6R1_SAPOF</name>
<accession>A0AAW1J6R1</accession>
<protein>
    <submittedName>
        <fullName evidence="1">Uncharacterized protein</fullName>
    </submittedName>
</protein>
<evidence type="ECO:0000313" key="2">
    <source>
        <dbReference type="Proteomes" id="UP001443914"/>
    </source>
</evidence>
<evidence type="ECO:0000313" key="1">
    <source>
        <dbReference type="EMBL" id="KAK9698718.1"/>
    </source>
</evidence>
<dbReference type="AlphaFoldDB" id="A0AAW1J6R1"/>
<organism evidence="1 2">
    <name type="scientific">Saponaria officinalis</name>
    <name type="common">Common soapwort</name>
    <name type="synonym">Lychnis saponaria</name>
    <dbReference type="NCBI Taxonomy" id="3572"/>
    <lineage>
        <taxon>Eukaryota</taxon>
        <taxon>Viridiplantae</taxon>
        <taxon>Streptophyta</taxon>
        <taxon>Embryophyta</taxon>
        <taxon>Tracheophyta</taxon>
        <taxon>Spermatophyta</taxon>
        <taxon>Magnoliopsida</taxon>
        <taxon>eudicotyledons</taxon>
        <taxon>Gunneridae</taxon>
        <taxon>Pentapetalae</taxon>
        <taxon>Caryophyllales</taxon>
        <taxon>Caryophyllaceae</taxon>
        <taxon>Caryophylleae</taxon>
        <taxon>Saponaria</taxon>
    </lineage>
</organism>
<gene>
    <name evidence="1" type="ORF">RND81_08G126100</name>
</gene>
<dbReference type="Proteomes" id="UP001443914">
    <property type="component" value="Unassembled WGS sequence"/>
</dbReference>
<sequence length="190" mass="22175">MKNSESKQAYNKPYKFSLQINLQAVNQHIQQVPPAREIQTQTRHSREIQVTATLSRIQVQEIQVTATLSSLQVNNAREVYTTFTRFQDQEIQVTATLSSLQVNNAREVYTTFTELSLYNYTRSLKKYKSTIQEIQVNYNVQKDLCQVNYACGMYTASIERSRYCCTHTSSGQRRIRTRSLLVYYELESEE</sequence>
<reference evidence="1" key="1">
    <citation type="submission" date="2024-03" db="EMBL/GenBank/DDBJ databases">
        <title>WGS assembly of Saponaria officinalis var. Norfolk2.</title>
        <authorList>
            <person name="Jenkins J."/>
            <person name="Shu S."/>
            <person name="Grimwood J."/>
            <person name="Barry K."/>
            <person name="Goodstein D."/>
            <person name="Schmutz J."/>
            <person name="Leebens-Mack J."/>
            <person name="Osbourn A."/>
        </authorList>
    </citation>
    <scope>NUCLEOTIDE SEQUENCE [LARGE SCALE GENOMIC DNA]</scope>
    <source>
        <strain evidence="1">JIC</strain>
    </source>
</reference>
<comment type="caution">
    <text evidence="1">The sequence shown here is derived from an EMBL/GenBank/DDBJ whole genome shotgun (WGS) entry which is preliminary data.</text>
</comment>
<dbReference type="EMBL" id="JBDFQZ010000008">
    <property type="protein sequence ID" value="KAK9698718.1"/>
    <property type="molecule type" value="Genomic_DNA"/>
</dbReference>
<keyword evidence="2" id="KW-1185">Reference proteome</keyword>